<dbReference type="Pfam" id="PF03484">
    <property type="entry name" value="B5"/>
    <property type="match status" value="1"/>
</dbReference>
<dbReference type="InterPro" id="IPR045060">
    <property type="entry name" value="Phe-tRNA-ligase_IIc_bsu"/>
</dbReference>
<dbReference type="FunFam" id="3.30.70.380:FF:000001">
    <property type="entry name" value="Phenylalanine--tRNA ligase beta subunit"/>
    <property type="match status" value="1"/>
</dbReference>
<dbReference type="GO" id="GO:0006432">
    <property type="term" value="P:phenylalanyl-tRNA aminoacylation"/>
    <property type="evidence" value="ECO:0007669"/>
    <property type="project" value="UniProtKB-UniRule"/>
</dbReference>
<keyword evidence="10 15" id="KW-0460">Magnesium</keyword>
<protein>
    <recommendedName>
        <fullName evidence="15">Phenylalanine--tRNA ligase beta subunit</fullName>
        <ecNumber evidence="15">6.1.1.20</ecNumber>
    </recommendedName>
    <alternativeName>
        <fullName evidence="15">Phenylalanyl-tRNA synthetase beta subunit</fullName>
        <shortName evidence="15">PheRS</shortName>
    </alternativeName>
</protein>
<keyword evidence="6 15" id="KW-0436">Ligase</keyword>
<evidence type="ECO:0000256" key="14">
    <source>
        <dbReference type="ARBA" id="ARBA00049255"/>
    </source>
</evidence>
<dbReference type="InterPro" id="IPR020825">
    <property type="entry name" value="Phe-tRNA_synthase-like_B3/B4"/>
</dbReference>
<dbReference type="EMBL" id="JACHNU010000015">
    <property type="protein sequence ID" value="MBB4665273.1"/>
    <property type="molecule type" value="Genomic_DNA"/>
</dbReference>
<dbReference type="FunFam" id="2.40.50.140:FF:000045">
    <property type="entry name" value="Phenylalanine--tRNA ligase beta subunit"/>
    <property type="match status" value="1"/>
</dbReference>
<dbReference type="NCBIfam" id="NF045760">
    <property type="entry name" value="YtpR"/>
    <property type="match status" value="1"/>
</dbReference>
<dbReference type="Pfam" id="PF03147">
    <property type="entry name" value="FDX-ACB"/>
    <property type="match status" value="1"/>
</dbReference>
<dbReference type="Pfam" id="PF03483">
    <property type="entry name" value="B3_4"/>
    <property type="match status" value="1"/>
</dbReference>
<dbReference type="InterPro" id="IPR041616">
    <property type="entry name" value="PheRS_beta_core"/>
</dbReference>
<dbReference type="InterPro" id="IPR005146">
    <property type="entry name" value="B3/B4_tRNA-bd"/>
</dbReference>
<name>A0A840IM95_9ACTN</name>
<dbReference type="GO" id="GO:0009328">
    <property type="term" value="C:phenylalanine-tRNA ligase complex"/>
    <property type="evidence" value="ECO:0007669"/>
    <property type="project" value="TreeGrafter"/>
</dbReference>
<dbReference type="GO" id="GO:0005524">
    <property type="term" value="F:ATP binding"/>
    <property type="evidence" value="ECO:0007669"/>
    <property type="project" value="UniProtKB-UniRule"/>
</dbReference>
<evidence type="ECO:0000313" key="20">
    <source>
        <dbReference type="EMBL" id="MBB4665273.1"/>
    </source>
</evidence>
<evidence type="ECO:0000256" key="2">
    <source>
        <dbReference type="ARBA" id="ARBA00008653"/>
    </source>
</evidence>
<evidence type="ECO:0000259" key="17">
    <source>
        <dbReference type="PROSITE" id="PS50886"/>
    </source>
</evidence>
<comment type="cofactor">
    <cofactor evidence="15">
        <name>Mg(2+)</name>
        <dbReference type="ChEBI" id="CHEBI:18420"/>
    </cofactor>
    <text evidence="15">Binds 2 magnesium ions per tetramer.</text>
</comment>
<dbReference type="PROSITE" id="PS51483">
    <property type="entry name" value="B5"/>
    <property type="match status" value="1"/>
</dbReference>
<evidence type="ECO:0000256" key="16">
    <source>
        <dbReference type="PROSITE-ProRule" id="PRU00209"/>
    </source>
</evidence>
<evidence type="ECO:0000256" key="11">
    <source>
        <dbReference type="ARBA" id="ARBA00022884"/>
    </source>
</evidence>
<dbReference type="InterPro" id="IPR004532">
    <property type="entry name" value="Phe-tRNA-ligase_IIc_bsu_bact"/>
</dbReference>
<keyword evidence="9 15" id="KW-0067">ATP-binding</keyword>
<comment type="caution">
    <text evidence="20">The sequence shown here is derived from an EMBL/GenBank/DDBJ whole genome shotgun (WGS) entry which is preliminary data.</text>
</comment>
<evidence type="ECO:0000256" key="15">
    <source>
        <dbReference type="HAMAP-Rule" id="MF_00283"/>
    </source>
</evidence>
<dbReference type="PROSITE" id="PS51447">
    <property type="entry name" value="FDX_ACB"/>
    <property type="match status" value="1"/>
</dbReference>
<dbReference type="InterPro" id="IPR005147">
    <property type="entry name" value="tRNA_synthase_B5-dom"/>
</dbReference>
<dbReference type="SUPFAM" id="SSF55681">
    <property type="entry name" value="Class II aaRS and biotin synthetases"/>
    <property type="match status" value="1"/>
</dbReference>
<evidence type="ECO:0000256" key="1">
    <source>
        <dbReference type="ARBA" id="ARBA00004496"/>
    </source>
</evidence>
<dbReference type="InterPro" id="IPR033714">
    <property type="entry name" value="tRNA_bind_bactPheRS"/>
</dbReference>
<keyword evidence="5 16" id="KW-0820">tRNA-binding</keyword>
<dbReference type="SMART" id="SM00896">
    <property type="entry name" value="FDX-ACB"/>
    <property type="match status" value="1"/>
</dbReference>
<evidence type="ECO:0000256" key="6">
    <source>
        <dbReference type="ARBA" id="ARBA00022598"/>
    </source>
</evidence>
<evidence type="ECO:0000313" key="21">
    <source>
        <dbReference type="Proteomes" id="UP000585272"/>
    </source>
</evidence>
<feature type="binding site" evidence="15">
    <location>
        <position position="468"/>
    </location>
    <ligand>
        <name>Mg(2+)</name>
        <dbReference type="ChEBI" id="CHEBI:18420"/>
        <note>shared with alpha subunit</note>
    </ligand>
</feature>
<dbReference type="Gene3D" id="3.30.930.10">
    <property type="entry name" value="Bira Bifunctional Protein, Domain 2"/>
    <property type="match status" value="1"/>
</dbReference>
<organism evidence="20 21">
    <name type="scientific">Conexibacter arvalis</name>
    <dbReference type="NCBI Taxonomy" id="912552"/>
    <lineage>
        <taxon>Bacteria</taxon>
        <taxon>Bacillati</taxon>
        <taxon>Actinomycetota</taxon>
        <taxon>Thermoleophilia</taxon>
        <taxon>Solirubrobacterales</taxon>
        <taxon>Conexibacteraceae</taxon>
        <taxon>Conexibacter</taxon>
    </lineage>
</organism>
<evidence type="ECO:0000259" key="18">
    <source>
        <dbReference type="PROSITE" id="PS51447"/>
    </source>
</evidence>
<gene>
    <name evidence="15" type="primary">pheT</name>
    <name evidence="20" type="ORF">BDZ31_004901</name>
</gene>
<dbReference type="CDD" id="cd00769">
    <property type="entry name" value="PheRS_beta_core"/>
    <property type="match status" value="1"/>
</dbReference>
<dbReference type="HAMAP" id="MF_00283">
    <property type="entry name" value="Phe_tRNA_synth_beta1"/>
    <property type="match status" value="1"/>
</dbReference>
<feature type="binding site" evidence="15">
    <location>
        <position position="459"/>
    </location>
    <ligand>
        <name>Mg(2+)</name>
        <dbReference type="ChEBI" id="CHEBI:18420"/>
        <note>shared with alpha subunit</note>
    </ligand>
</feature>
<dbReference type="SUPFAM" id="SSF46955">
    <property type="entry name" value="Putative DNA-binding domain"/>
    <property type="match status" value="1"/>
</dbReference>
<dbReference type="Gene3D" id="3.30.56.10">
    <property type="match status" value="2"/>
</dbReference>
<dbReference type="PANTHER" id="PTHR10947:SF0">
    <property type="entry name" value="PHENYLALANINE--TRNA LIGASE BETA SUBUNIT"/>
    <property type="match status" value="1"/>
</dbReference>
<feature type="domain" description="FDX-ACB" evidence="18">
    <location>
        <begin position="715"/>
        <end position="807"/>
    </location>
</feature>
<keyword evidence="11 16" id="KW-0694">RNA-binding</keyword>
<dbReference type="Pfam" id="PF01588">
    <property type="entry name" value="tRNA_bind"/>
    <property type="match status" value="1"/>
</dbReference>
<comment type="similarity">
    <text evidence="2 15">Belongs to the phenylalanyl-tRNA synthetase beta subunit family. Type 1 subfamily.</text>
</comment>
<dbReference type="InterPro" id="IPR045864">
    <property type="entry name" value="aa-tRNA-synth_II/BPL/LPL"/>
</dbReference>
<dbReference type="SUPFAM" id="SSF56037">
    <property type="entry name" value="PheT/TilS domain"/>
    <property type="match status" value="1"/>
</dbReference>
<dbReference type="SUPFAM" id="SSF50249">
    <property type="entry name" value="Nucleic acid-binding proteins"/>
    <property type="match status" value="1"/>
</dbReference>
<evidence type="ECO:0000256" key="9">
    <source>
        <dbReference type="ARBA" id="ARBA00022840"/>
    </source>
</evidence>
<dbReference type="InterPro" id="IPR036690">
    <property type="entry name" value="Fdx_antiC-bd_sf"/>
</dbReference>
<dbReference type="CDD" id="cd02796">
    <property type="entry name" value="tRNA_bind_bactPheRS"/>
    <property type="match status" value="1"/>
</dbReference>
<keyword evidence="12 15" id="KW-0648">Protein biosynthesis</keyword>
<keyword evidence="8 15" id="KW-0547">Nucleotide-binding</keyword>
<keyword evidence="13 15" id="KW-0030">Aminoacyl-tRNA synthetase</keyword>
<dbReference type="Proteomes" id="UP000585272">
    <property type="component" value="Unassembled WGS sequence"/>
</dbReference>
<dbReference type="SUPFAM" id="SSF54991">
    <property type="entry name" value="Anticodon-binding domain of PheRS"/>
    <property type="match status" value="1"/>
</dbReference>
<dbReference type="GO" id="GO:0004826">
    <property type="term" value="F:phenylalanine-tRNA ligase activity"/>
    <property type="evidence" value="ECO:0007669"/>
    <property type="project" value="UniProtKB-UniRule"/>
</dbReference>
<evidence type="ECO:0000256" key="8">
    <source>
        <dbReference type="ARBA" id="ARBA00022741"/>
    </source>
</evidence>
<evidence type="ECO:0000259" key="19">
    <source>
        <dbReference type="PROSITE" id="PS51483"/>
    </source>
</evidence>
<dbReference type="PANTHER" id="PTHR10947">
    <property type="entry name" value="PHENYLALANYL-TRNA SYNTHETASE BETA CHAIN AND LEUCINE-RICH REPEAT-CONTAINING PROTEIN 47"/>
    <property type="match status" value="1"/>
</dbReference>
<dbReference type="InterPro" id="IPR002547">
    <property type="entry name" value="tRNA-bd_dom"/>
</dbReference>
<comment type="catalytic activity">
    <reaction evidence="14 15">
        <text>tRNA(Phe) + L-phenylalanine + ATP = L-phenylalanyl-tRNA(Phe) + AMP + diphosphate + H(+)</text>
        <dbReference type="Rhea" id="RHEA:19413"/>
        <dbReference type="Rhea" id="RHEA-COMP:9668"/>
        <dbReference type="Rhea" id="RHEA-COMP:9699"/>
        <dbReference type="ChEBI" id="CHEBI:15378"/>
        <dbReference type="ChEBI" id="CHEBI:30616"/>
        <dbReference type="ChEBI" id="CHEBI:33019"/>
        <dbReference type="ChEBI" id="CHEBI:58095"/>
        <dbReference type="ChEBI" id="CHEBI:78442"/>
        <dbReference type="ChEBI" id="CHEBI:78531"/>
        <dbReference type="ChEBI" id="CHEBI:456215"/>
        <dbReference type="EC" id="6.1.1.20"/>
    </reaction>
</comment>
<keyword evidence="21" id="KW-1185">Reference proteome</keyword>
<comment type="subcellular location">
    <subcellularLocation>
        <location evidence="1 15">Cytoplasm</location>
    </subcellularLocation>
</comment>
<dbReference type="AlphaFoldDB" id="A0A840IM95"/>
<feature type="domain" description="B5" evidence="19">
    <location>
        <begin position="405"/>
        <end position="481"/>
    </location>
</feature>
<evidence type="ECO:0000256" key="3">
    <source>
        <dbReference type="ARBA" id="ARBA00011209"/>
    </source>
</evidence>
<evidence type="ECO:0000256" key="4">
    <source>
        <dbReference type="ARBA" id="ARBA00022490"/>
    </source>
</evidence>
<feature type="domain" description="TRNA-binding" evidence="17">
    <location>
        <begin position="40"/>
        <end position="149"/>
    </location>
</feature>
<keyword evidence="4 15" id="KW-0963">Cytoplasm</keyword>
<sequence length="808" mass="85923">MKVPLSWLHEHCHPDLSAPELARRLALTGTEVERIAHHGVPSPDNFVVAKVLAAEQHPDADRLRVTQLDVGEDEPLQVVCGAPNARAGITVALARPGARLPDGTKLKKAKLRGVVSNGMILGESEIDLGVDHSGIMELDGDLIAGTPLANVLPLETDVLELEITPNRPDCLGVYGVAREVHAATGAPLGPAPWEQDPGTAGPLDGISVTVETDRCPRFTARIFEDVRIGPSPEWLKARLMAAGQRPISNVVDITNYVMLLCGQPLHAFDLDRVAGGALTVRDGRDGDVLETLDGETRRLDPDMVVICDADGPTSLAGVMGGARSEVHDGTTRVLLESATWDGPNIQRTSTRLGLRSEASGRFEKGLAPEQTVEALAVATRLLVELCGATVREGTLDVAGPSGWDATHQTIRLRDARVPALLGAEIPRARSAEILTALGFGVADAADGLDVTVPHFRRNDVTREADLIEEVARIDGVDKLPATLPLRRGAAGRLTPSQLLRRTAADTLAGAGLHEVIGWSWSAPDLADRLRLPANDPLRGAIAVDNPMSAEHGLLRTTLLGGLLDVARRNVTHGVADVAIFESGAVFLPSDDELPREPHMLGALLTGAVRRPTWTESQPPQADFFAAKGVLAHLLDTLRVTWRVEPGAEPFLHPGRSAQVLVSPAGGGDEVVVGWLGELHPSVAADWDLERTALFMLDLDVVIAAVPGPAVYADYTSFPEVRQDLAVVLDDTVPAAEVVRVVRDAGGPLLADVEVFDVYRGAQVGDGKVSLALRLAFRSPERTLTDEEVAQRRGAIEEALSGLGGSLRA</sequence>
<dbReference type="SMART" id="SM00873">
    <property type="entry name" value="B3_4"/>
    <property type="match status" value="1"/>
</dbReference>
<dbReference type="Pfam" id="PF17759">
    <property type="entry name" value="tRNA_synthFbeta"/>
    <property type="match status" value="1"/>
</dbReference>
<dbReference type="GO" id="GO:0000049">
    <property type="term" value="F:tRNA binding"/>
    <property type="evidence" value="ECO:0007669"/>
    <property type="project" value="UniProtKB-UniRule"/>
</dbReference>
<evidence type="ECO:0000256" key="12">
    <source>
        <dbReference type="ARBA" id="ARBA00022917"/>
    </source>
</evidence>
<proteinExistence type="inferred from homology"/>
<keyword evidence="7 15" id="KW-0479">Metal-binding</keyword>
<evidence type="ECO:0000256" key="5">
    <source>
        <dbReference type="ARBA" id="ARBA00022555"/>
    </source>
</evidence>
<dbReference type="Gene3D" id="3.50.40.10">
    <property type="entry name" value="Phenylalanyl-trna Synthetase, Chain B, domain 3"/>
    <property type="match status" value="1"/>
</dbReference>
<reference evidence="20 21" key="1">
    <citation type="submission" date="2020-08" db="EMBL/GenBank/DDBJ databases">
        <title>Genomic Encyclopedia of Archaeal and Bacterial Type Strains, Phase II (KMG-II): from individual species to whole genera.</title>
        <authorList>
            <person name="Goeker M."/>
        </authorList>
    </citation>
    <scope>NUCLEOTIDE SEQUENCE [LARGE SCALE GENOMIC DNA]</scope>
    <source>
        <strain evidence="20 21">DSM 23288</strain>
    </source>
</reference>
<evidence type="ECO:0000256" key="7">
    <source>
        <dbReference type="ARBA" id="ARBA00022723"/>
    </source>
</evidence>
<feature type="binding site" evidence="15">
    <location>
        <position position="465"/>
    </location>
    <ligand>
        <name>Mg(2+)</name>
        <dbReference type="ChEBI" id="CHEBI:18420"/>
        <note>shared with alpha subunit</note>
    </ligand>
</feature>
<dbReference type="PROSITE" id="PS50886">
    <property type="entry name" value="TRBD"/>
    <property type="match status" value="1"/>
</dbReference>
<dbReference type="Gene3D" id="3.30.70.380">
    <property type="entry name" value="Ferrodoxin-fold anticodon-binding domain"/>
    <property type="match status" value="1"/>
</dbReference>
<accession>A0A840IM95</accession>
<dbReference type="RefSeq" id="WP_183346053.1">
    <property type="nucleotide sequence ID" value="NZ_JACHNU010000015.1"/>
</dbReference>
<dbReference type="Gene3D" id="2.40.50.140">
    <property type="entry name" value="Nucleic acid-binding proteins"/>
    <property type="match status" value="1"/>
</dbReference>
<feature type="binding site" evidence="15">
    <location>
        <position position="469"/>
    </location>
    <ligand>
        <name>Mg(2+)</name>
        <dbReference type="ChEBI" id="CHEBI:18420"/>
        <note>shared with alpha subunit</note>
    </ligand>
</feature>
<dbReference type="EC" id="6.1.1.20" evidence="15"/>
<dbReference type="GO" id="GO:0000287">
    <property type="term" value="F:magnesium ion binding"/>
    <property type="evidence" value="ECO:0007669"/>
    <property type="project" value="UniProtKB-UniRule"/>
</dbReference>
<dbReference type="SMART" id="SM00874">
    <property type="entry name" value="B5"/>
    <property type="match status" value="1"/>
</dbReference>
<dbReference type="InterPro" id="IPR009061">
    <property type="entry name" value="DNA-bd_dom_put_sf"/>
</dbReference>
<comment type="subunit">
    <text evidence="3 15">Tetramer of two alpha and two beta subunits.</text>
</comment>
<dbReference type="InterPro" id="IPR005121">
    <property type="entry name" value="Fdx_antiC-bd"/>
</dbReference>
<dbReference type="InterPro" id="IPR012340">
    <property type="entry name" value="NA-bd_OB-fold"/>
</dbReference>
<evidence type="ECO:0000256" key="10">
    <source>
        <dbReference type="ARBA" id="ARBA00022842"/>
    </source>
</evidence>
<evidence type="ECO:0000256" key="13">
    <source>
        <dbReference type="ARBA" id="ARBA00023146"/>
    </source>
</evidence>
<dbReference type="NCBIfam" id="TIGR00472">
    <property type="entry name" value="pheT_bact"/>
    <property type="match status" value="1"/>
</dbReference>